<accession>A0A1G2ICC1</accession>
<gene>
    <name evidence="7" type="ORF">A2908_04500</name>
</gene>
<dbReference type="PROSITE" id="PS51128">
    <property type="entry name" value="ZF_DKSA_2"/>
    <property type="match status" value="1"/>
</dbReference>
<keyword evidence="1" id="KW-0479">Metal-binding</keyword>
<dbReference type="PANTHER" id="PTHR33823:SF4">
    <property type="entry name" value="GENERAL STRESS PROTEIN 16O"/>
    <property type="match status" value="1"/>
</dbReference>
<dbReference type="Gene3D" id="1.20.120.910">
    <property type="entry name" value="DksA, coiled-coil domain"/>
    <property type="match status" value="1"/>
</dbReference>
<dbReference type="SUPFAM" id="SSF57716">
    <property type="entry name" value="Glucocorticoid receptor-like (DNA-binding domain)"/>
    <property type="match status" value="1"/>
</dbReference>
<dbReference type="PROSITE" id="PS01102">
    <property type="entry name" value="ZF_DKSA_1"/>
    <property type="match status" value="1"/>
</dbReference>
<dbReference type="AlphaFoldDB" id="A0A1G2ICC1"/>
<proteinExistence type="predicted"/>
<dbReference type="Pfam" id="PF01258">
    <property type="entry name" value="zf-dskA_traR"/>
    <property type="match status" value="1"/>
</dbReference>
<evidence type="ECO:0000256" key="1">
    <source>
        <dbReference type="ARBA" id="ARBA00022723"/>
    </source>
</evidence>
<dbReference type="STRING" id="1802214.A2908_04500"/>
<dbReference type="GO" id="GO:0008270">
    <property type="term" value="F:zinc ion binding"/>
    <property type="evidence" value="ECO:0007669"/>
    <property type="project" value="UniProtKB-KW"/>
</dbReference>
<feature type="domain" description="Zinc finger DksA/TraR C4-type" evidence="6">
    <location>
        <begin position="87"/>
        <end position="116"/>
    </location>
</feature>
<evidence type="ECO:0000313" key="8">
    <source>
        <dbReference type="Proteomes" id="UP000176774"/>
    </source>
</evidence>
<sequence>MNKELKKTLAQTLEKEKAALEKELESFATEDKNIKGNWDAKRINTEDTDMEEKADELEEYDNLLSLEHSLELRLKDVTLAMEKMAGGKYGVCEKCGKEIEQKRLMVCPEAKLCIKCNEIK</sequence>
<keyword evidence="2" id="KW-0863">Zinc-finger</keyword>
<feature type="zinc finger region" description="dksA C4-type" evidence="4">
    <location>
        <begin position="92"/>
        <end position="116"/>
    </location>
</feature>
<evidence type="ECO:0000256" key="4">
    <source>
        <dbReference type="PROSITE-ProRule" id="PRU00510"/>
    </source>
</evidence>
<name>A0A1G2ICC1_9BACT</name>
<feature type="coiled-coil region" evidence="5">
    <location>
        <begin position="2"/>
        <end position="30"/>
    </location>
</feature>
<comment type="caution">
    <text evidence="7">The sequence shown here is derived from an EMBL/GenBank/DDBJ whole genome shotgun (WGS) entry which is preliminary data.</text>
</comment>
<dbReference type="EMBL" id="MHPA01000030">
    <property type="protein sequence ID" value="OGZ72120.1"/>
    <property type="molecule type" value="Genomic_DNA"/>
</dbReference>
<reference evidence="7 8" key="1">
    <citation type="journal article" date="2016" name="Nat. Commun.">
        <title>Thousands of microbial genomes shed light on interconnected biogeochemical processes in an aquifer system.</title>
        <authorList>
            <person name="Anantharaman K."/>
            <person name="Brown C.T."/>
            <person name="Hug L.A."/>
            <person name="Sharon I."/>
            <person name="Castelle C.J."/>
            <person name="Probst A.J."/>
            <person name="Thomas B.C."/>
            <person name="Singh A."/>
            <person name="Wilkins M.J."/>
            <person name="Karaoz U."/>
            <person name="Brodie E.L."/>
            <person name="Williams K.H."/>
            <person name="Hubbard S.S."/>
            <person name="Banfield J.F."/>
        </authorList>
    </citation>
    <scope>NUCLEOTIDE SEQUENCE [LARGE SCALE GENOMIC DNA]</scope>
</reference>
<keyword evidence="5" id="KW-0175">Coiled coil</keyword>
<evidence type="ECO:0000259" key="6">
    <source>
        <dbReference type="Pfam" id="PF01258"/>
    </source>
</evidence>
<keyword evidence="3" id="KW-0862">Zinc</keyword>
<dbReference type="Proteomes" id="UP000176774">
    <property type="component" value="Unassembled WGS sequence"/>
</dbReference>
<evidence type="ECO:0000256" key="2">
    <source>
        <dbReference type="ARBA" id="ARBA00022771"/>
    </source>
</evidence>
<dbReference type="PANTHER" id="PTHR33823">
    <property type="entry name" value="RNA POLYMERASE-BINDING TRANSCRIPTION FACTOR DKSA-RELATED"/>
    <property type="match status" value="1"/>
</dbReference>
<organism evidence="7 8">
    <name type="scientific">Candidatus Staskawiczbacteria bacterium RIFCSPLOWO2_01_FULL_38_12b</name>
    <dbReference type="NCBI Taxonomy" id="1802214"/>
    <lineage>
        <taxon>Bacteria</taxon>
        <taxon>Candidatus Staskawicziibacteriota</taxon>
    </lineage>
</organism>
<evidence type="ECO:0000313" key="7">
    <source>
        <dbReference type="EMBL" id="OGZ72120.1"/>
    </source>
</evidence>
<evidence type="ECO:0000256" key="3">
    <source>
        <dbReference type="ARBA" id="ARBA00022833"/>
    </source>
</evidence>
<dbReference type="InterPro" id="IPR000962">
    <property type="entry name" value="Znf_DskA_TraR"/>
</dbReference>
<evidence type="ECO:0000256" key="5">
    <source>
        <dbReference type="SAM" id="Coils"/>
    </source>
</evidence>
<protein>
    <recommendedName>
        <fullName evidence="6">Zinc finger DksA/TraR C4-type domain-containing protein</fullName>
    </recommendedName>
</protein>
<dbReference type="InterPro" id="IPR020458">
    <property type="entry name" value="Znf_DskA_TraR_CS"/>
</dbReference>